<evidence type="ECO:0000313" key="2">
    <source>
        <dbReference type="EMBL" id="SZF05140.1"/>
    </source>
</evidence>
<name>A0A383V0F7_BLUHO</name>
<feature type="signal peptide" evidence="1">
    <location>
        <begin position="1"/>
        <end position="21"/>
    </location>
</feature>
<proteinExistence type="predicted"/>
<keyword evidence="1" id="KW-0732">Signal</keyword>
<protein>
    <submittedName>
        <fullName evidence="2">Uncharacterized protein</fullName>
    </submittedName>
</protein>
<evidence type="ECO:0000256" key="1">
    <source>
        <dbReference type="SAM" id="SignalP"/>
    </source>
</evidence>
<dbReference type="EMBL" id="UNSH01000072">
    <property type="protein sequence ID" value="SZF05140.1"/>
    <property type="molecule type" value="Genomic_DNA"/>
</dbReference>
<reference evidence="2 3" key="1">
    <citation type="submission" date="2017-11" db="EMBL/GenBank/DDBJ databases">
        <authorList>
            <person name="Kracher B."/>
        </authorList>
    </citation>
    <scope>NUCLEOTIDE SEQUENCE [LARGE SCALE GENOMIC DNA]</scope>
    <source>
        <strain evidence="2 3">RACE1</strain>
    </source>
</reference>
<evidence type="ECO:0000313" key="3">
    <source>
        <dbReference type="Proteomes" id="UP000275772"/>
    </source>
</evidence>
<accession>A0A383V0F7</accession>
<dbReference type="Proteomes" id="UP000275772">
    <property type="component" value="Unassembled WGS sequence"/>
</dbReference>
<organism evidence="2 3">
    <name type="scientific">Blumeria hordei</name>
    <name type="common">Barley powdery mildew</name>
    <name type="synonym">Blumeria graminis f. sp. hordei</name>
    <dbReference type="NCBI Taxonomy" id="2867405"/>
    <lineage>
        <taxon>Eukaryota</taxon>
        <taxon>Fungi</taxon>
        <taxon>Dikarya</taxon>
        <taxon>Ascomycota</taxon>
        <taxon>Pezizomycotina</taxon>
        <taxon>Leotiomycetes</taxon>
        <taxon>Erysiphales</taxon>
        <taxon>Erysiphaceae</taxon>
        <taxon>Blumeria</taxon>
    </lineage>
</organism>
<dbReference type="VEuPathDB" id="FungiDB:BLGHR1_15940"/>
<sequence length="156" mass="17883">MRFSSIAIIFQSANIFLTALAVYTTGHISEESKIFRCRQRDITERDFASTQRKEITHVANDKISWSWTSQLSDLMTDSRNQNVVLFGKKSEVSKFYILERLTTSGTSNGYNHTYEYIIMVDEHDRACGAIMRVLTRASYDSSNLPDQNISLCSIVY</sequence>
<gene>
    <name evidence="2" type="ORF">BLGHR1_15940</name>
</gene>
<dbReference type="AlphaFoldDB" id="A0A383V0F7"/>
<feature type="chain" id="PRO_5016756021" evidence="1">
    <location>
        <begin position="22"/>
        <end position="156"/>
    </location>
</feature>